<dbReference type="OrthoDB" id="77989at2759"/>
<gene>
    <name evidence="8" type="ORF">BDK51DRAFT_25375</name>
</gene>
<evidence type="ECO:0000313" key="9">
    <source>
        <dbReference type="Proteomes" id="UP000269721"/>
    </source>
</evidence>
<dbReference type="PANTHER" id="PTHR24089">
    <property type="entry name" value="SOLUTE CARRIER FAMILY 25"/>
    <property type="match status" value="1"/>
</dbReference>
<dbReference type="GO" id="GO:0016020">
    <property type="term" value="C:membrane"/>
    <property type="evidence" value="ECO:0007669"/>
    <property type="project" value="UniProtKB-SubCell"/>
</dbReference>
<dbReference type="PROSITE" id="PS50920">
    <property type="entry name" value="SOLCAR"/>
    <property type="match status" value="1"/>
</dbReference>
<dbReference type="EMBL" id="KZ994141">
    <property type="protein sequence ID" value="RKO93710.1"/>
    <property type="molecule type" value="Genomic_DNA"/>
</dbReference>
<accession>A0A4P9WR53</accession>
<comment type="subcellular location">
    <subcellularLocation>
        <location evidence="1">Membrane</location>
        <topology evidence="1">Multi-pass membrane protein</topology>
    </subcellularLocation>
</comment>
<dbReference type="AlphaFoldDB" id="A0A4P9WR53"/>
<dbReference type="Proteomes" id="UP000269721">
    <property type="component" value="Unassembled WGS sequence"/>
</dbReference>
<keyword evidence="9" id="KW-1185">Reference proteome</keyword>
<keyword evidence="5 6" id="KW-0472">Membrane</keyword>
<keyword evidence="3" id="KW-0677">Repeat</keyword>
<proteinExistence type="inferred from homology"/>
<protein>
    <submittedName>
        <fullName evidence="8">Mitochondrial carrier domain-containing protein</fullName>
    </submittedName>
</protein>
<keyword evidence="2 6" id="KW-0812">Transmembrane</keyword>
<dbReference type="SUPFAM" id="SSF103506">
    <property type="entry name" value="Mitochondrial carrier"/>
    <property type="match status" value="1"/>
</dbReference>
<organism evidence="8 9">
    <name type="scientific">Blyttiomyces helicus</name>
    <dbReference type="NCBI Taxonomy" id="388810"/>
    <lineage>
        <taxon>Eukaryota</taxon>
        <taxon>Fungi</taxon>
        <taxon>Fungi incertae sedis</taxon>
        <taxon>Chytridiomycota</taxon>
        <taxon>Chytridiomycota incertae sedis</taxon>
        <taxon>Chytridiomycetes</taxon>
        <taxon>Chytridiomycetes incertae sedis</taxon>
        <taxon>Blyttiomyces</taxon>
    </lineage>
</organism>
<evidence type="ECO:0000256" key="2">
    <source>
        <dbReference type="ARBA" id="ARBA00022692"/>
    </source>
</evidence>
<comment type="similarity">
    <text evidence="7">Belongs to the mitochondrial carrier (TC 2.A.29) family.</text>
</comment>
<dbReference type="Gene3D" id="1.50.40.10">
    <property type="entry name" value="Mitochondrial carrier domain"/>
    <property type="match status" value="1"/>
</dbReference>
<evidence type="ECO:0000256" key="7">
    <source>
        <dbReference type="RuleBase" id="RU000488"/>
    </source>
</evidence>
<evidence type="ECO:0000256" key="5">
    <source>
        <dbReference type="ARBA" id="ARBA00023136"/>
    </source>
</evidence>
<keyword evidence="7" id="KW-0813">Transport</keyword>
<sequence>MRTGYDENDPTRPPFMLPRLEGSALGVVGQLSSLNDEGFLSLWKGHTAKWLYDMSHLLLQPSIEGLFNDILGLSDEQIPLIHLDHPGASLATLVASHTVTGLFLSPLELVRTRYMILTLVAQTSNPFHKKYRGVFHCLRTSIAEEGLSAIYLGRNLIPTLLFHSITPFFKYSTDLIIVRLLGISFDDAPFRYSLCELALHTLELLITLPLETIRRRLQCQVVARIPGDLELSTVVERSPIPYAGIGNCAWRIVFEEGGSTSSAPPSWWSTWGFKGLYKGFRMRLVASIGLTSLQQIAEVMELEDSR</sequence>
<evidence type="ECO:0000256" key="6">
    <source>
        <dbReference type="PROSITE-ProRule" id="PRU00282"/>
    </source>
</evidence>
<evidence type="ECO:0000256" key="3">
    <source>
        <dbReference type="ARBA" id="ARBA00022737"/>
    </source>
</evidence>
<name>A0A4P9WR53_9FUNG</name>
<dbReference type="InterPro" id="IPR023395">
    <property type="entry name" value="MCP_dom_sf"/>
</dbReference>
<dbReference type="Pfam" id="PF00153">
    <property type="entry name" value="Mito_carr"/>
    <property type="match status" value="1"/>
</dbReference>
<dbReference type="InterPro" id="IPR018108">
    <property type="entry name" value="MCP_transmembrane"/>
</dbReference>
<reference evidence="9" key="1">
    <citation type="journal article" date="2018" name="Nat. Microbiol.">
        <title>Leveraging single-cell genomics to expand the fungal tree of life.</title>
        <authorList>
            <person name="Ahrendt S.R."/>
            <person name="Quandt C.A."/>
            <person name="Ciobanu D."/>
            <person name="Clum A."/>
            <person name="Salamov A."/>
            <person name="Andreopoulos B."/>
            <person name="Cheng J.F."/>
            <person name="Woyke T."/>
            <person name="Pelin A."/>
            <person name="Henrissat B."/>
            <person name="Reynolds N.K."/>
            <person name="Benny G.L."/>
            <person name="Smith M.E."/>
            <person name="James T.Y."/>
            <person name="Grigoriev I.V."/>
        </authorList>
    </citation>
    <scope>NUCLEOTIDE SEQUENCE [LARGE SCALE GENOMIC DNA]</scope>
</reference>
<evidence type="ECO:0000256" key="4">
    <source>
        <dbReference type="ARBA" id="ARBA00022989"/>
    </source>
</evidence>
<evidence type="ECO:0000313" key="8">
    <source>
        <dbReference type="EMBL" id="RKO93710.1"/>
    </source>
</evidence>
<keyword evidence="4" id="KW-1133">Transmembrane helix</keyword>
<feature type="repeat" description="Solcar" evidence="6">
    <location>
        <begin position="87"/>
        <end position="177"/>
    </location>
</feature>
<evidence type="ECO:0000256" key="1">
    <source>
        <dbReference type="ARBA" id="ARBA00004141"/>
    </source>
</evidence>